<dbReference type="AlphaFoldDB" id="A0AAV2EEZ6"/>
<keyword evidence="2" id="KW-1185">Reference proteome</keyword>
<proteinExistence type="predicted"/>
<dbReference type="Proteomes" id="UP001497516">
    <property type="component" value="Chromosome 4"/>
</dbReference>
<gene>
    <name evidence="1" type="ORF">LTRI10_LOCUS25592</name>
</gene>
<evidence type="ECO:0000313" key="2">
    <source>
        <dbReference type="Proteomes" id="UP001497516"/>
    </source>
</evidence>
<reference evidence="1 2" key="1">
    <citation type="submission" date="2024-04" db="EMBL/GenBank/DDBJ databases">
        <authorList>
            <person name="Fracassetti M."/>
        </authorList>
    </citation>
    <scope>NUCLEOTIDE SEQUENCE [LARGE SCALE GENOMIC DNA]</scope>
</reference>
<protein>
    <submittedName>
        <fullName evidence="1">Uncharacterized protein</fullName>
    </submittedName>
</protein>
<accession>A0AAV2EEZ6</accession>
<evidence type="ECO:0000313" key="1">
    <source>
        <dbReference type="EMBL" id="CAL1384384.1"/>
    </source>
</evidence>
<organism evidence="1 2">
    <name type="scientific">Linum trigynum</name>
    <dbReference type="NCBI Taxonomy" id="586398"/>
    <lineage>
        <taxon>Eukaryota</taxon>
        <taxon>Viridiplantae</taxon>
        <taxon>Streptophyta</taxon>
        <taxon>Embryophyta</taxon>
        <taxon>Tracheophyta</taxon>
        <taxon>Spermatophyta</taxon>
        <taxon>Magnoliopsida</taxon>
        <taxon>eudicotyledons</taxon>
        <taxon>Gunneridae</taxon>
        <taxon>Pentapetalae</taxon>
        <taxon>rosids</taxon>
        <taxon>fabids</taxon>
        <taxon>Malpighiales</taxon>
        <taxon>Linaceae</taxon>
        <taxon>Linum</taxon>
    </lineage>
</organism>
<dbReference type="EMBL" id="OZ034817">
    <property type="protein sequence ID" value="CAL1384384.1"/>
    <property type="molecule type" value="Genomic_DNA"/>
</dbReference>
<name>A0AAV2EEZ6_9ROSI</name>
<sequence>MGGVESRSVDVRVVEIVLETIEEIGVGELALVHHAFAEHFERVNVIDVHRHRRSLLFHFGEEIHLHRPHLQC</sequence>